<dbReference type="RefSeq" id="WP_380122163.1">
    <property type="nucleotide sequence ID" value="NZ_JBHSIU010000048.1"/>
</dbReference>
<evidence type="ECO:0000313" key="2">
    <source>
        <dbReference type="EMBL" id="MFC5003275.1"/>
    </source>
</evidence>
<reference evidence="3" key="1">
    <citation type="journal article" date="2019" name="Int. J. Syst. Evol. Microbiol.">
        <title>The Global Catalogue of Microorganisms (GCM) 10K type strain sequencing project: providing services to taxonomists for standard genome sequencing and annotation.</title>
        <authorList>
            <consortium name="The Broad Institute Genomics Platform"/>
            <consortium name="The Broad Institute Genome Sequencing Center for Infectious Disease"/>
            <person name="Wu L."/>
            <person name="Ma J."/>
        </authorList>
    </citation>
    <scope>NUCLEOTIDE SEQUENCE [LARGE SCALE GENOMIC DNA]</scope>
    <source>
        <strain evidence="3">CGMCC 4.7152</strain>
    </source>
</reference>
<organism evidence="2 3">
    <name type="scientific">Dactylosporangium cerinum</name>
    <dbReference type="NCBI Taxonomy" id="1434730"/>
    <lineage>
        <taxon>Bacteria</taxon>
        <taxon>Bacillati</taxon>
        <taxon>Actinomycetota</taxon>
        <taxon>Actinomycetes</taxon>
        <taxon>Micromonosporales</taxon>
        <taxon>Micromonosporaceae</taxon>
        <taxon>Dactylosporangium</taxon>
    </lineage>
</organism>
<name>A0ABV9W5W2_9ACTN</name>
<comment type="caution">
    <text evidence="2">The sequence shown here is derived from an EMBL/GenBank/DDBJ whole genome shotgun (WGS) entry which is preliminary data.</text>
</comment>
<dbReference type="EMBL" id="JBHSIU010000048">
    <property type="protein sequence ID" value="MFC5003275.1"/>
    <property type="molecule type" value="Genomic_DNA"/>
</dbReference>
<sequence>MPHVDRWEEQRPLGRDGAPPLHTTAERSGQEPHVIGLVDARVRTRAVTDGVP</sequence>
<protein>
    <submittedName>
        <fullName evidence="2">Uncharacterized protein</fullName>
    </submittedName>
</protein>
<proteinExistence type="predicted"/>
<evidence type="ECO:0000313" key="3">
    <source>
        <dbReference type="Proteomes" id="UP001595912"/>
    </source>
</evidence>
<gene>
    <name evidence="2" type="ORF">ACFPIJ_36265</name>
</gene>
<evidence type="ECO:0000256" key="1">
    <source>
        <dbReference type="SAM" id="MobiDB-lite"/>
    </source>
</evidence>
<dbReference type="Proteomes" id="UP001595912">
    <property type="component" value="Unassembled WGS sequence"/>
</dbReference>
<feature type="region of interest" description="Disordered" evidence="1">
    <location>
        <begin position="1"/>
        <end position="37"/>
    </location>
</feature>
<feature type="compositionally biased region" description="Basic and acidic residues" evidence="1">
    <location>
        <begin position="1"/>
        <end position="14"/>
    </location>
</feature>
<accession>A0ABV9W5W2</accession>
<keyword evidence="3" id="KW-1185">Reference proteome</keyword>